<dbReference type="AlphaFoldDB" id="A0A5M3W956"/>
<evidence type="ECO:0000256" key="1">
    <source>
        <dbReference type="SAM" id="SignalP"/>
    </source>
</evidence>
<dbReference type="RefSeq" id="WP_155341597.1">
    <property type="nucleotide sequence ID" value="NZ_BAAABN010000018.1"/>
</dbReference>
<organism evidence="2 3">
    <name type="scientific">Acrocarpospora corrugata</name>
    <dbReference type="NCBI Taxonomy" id="35763"/>
    <lineage>
        <taxon>Bacteria</taxon>
        <taxon>Bacillati</taxon>
        <taxon>Actinomycetota</taxon>
        <taxon>Actinomycetes</taxon>
        <taxon>Streptosporangiales</taxon>
        <taxon>Streptosporangiaceae</taxon>
        <taxon>Acrocarpospora</taxon>
    </lineage>
</organism>
<feature type="signal peptide" evidence="1">
    <location>
        <begin position="1"/>
        <end position="25"/>
    </location>
</feature>
<reference evidence="2 3" key="1">
    <citation type="submission" date="2019-10" db="EMBL/GenBank/DDBJ databases">
        <title>Whole genome shotgun sequence of Acrocarpospora corrugata NBRC 13972.</title>
        <authorList>
            <person name="Ichikawa N."/>
            <person name="Kimura A."/>
            <person name="Kitahashi Y."/>
            <person name="Komaki H."/>
            <person name="Oguchi A."/>
        </authorList>
    </citation>
    <scope>NUCLEOTIDE SEQUENCE [LARGE SCALE GENOMIC DNA]</scope>
    <source>
        <strain evidence="2 3">NBRC 13972</strain>
    </source>
</reference>
<dbReference type="Proteomes" id="UP000334990">
    <property type="component" value="Unassembled WGS sequence"/>
</dbReference>
<accession>A0A5M3W956</accession>
<evidence type="ECO:0000313" key="2">
    <source>
        <dbReference type="EMBL" id="GES05615.1"/>
    </source>
</evidence>
<dbReference type="OrthoDB" id="10012896at2"/>
<gene>
    <name evidence="2" type="ORF">Acor_76830</name>
</gene>
<keyword evidence="1" id="KW-0732">Signal</keyword>
<proteinExistence type="predicted"/>
<keyword evidence="3" id="KW-1185">Reference proteome</keyword>
<evidence type="ECO:0000313" key="3">
    <source>
        <dbReference type="Proteomes" id="UP000334990"/>
    </source>
</evidence>
<protein>
    <submittedName>
        <fullName evidence="2">Uncharacterized protein</fullName>
    </submittedName>
</protein>
<name>A0A5M3W956_9ACTN</name>
<dbReference type="EMBL" id="BLAD01000106">
    <property type="protein sequence ID" value="GES05615.1"/>
    <property type="molecule type" value="Genomic_DNA"/>
</dbReference>
<sequence>MFHRLVITSLLTTLAIMGSATTSSAAARDPQPNFGLPGVDIAAKAVDQTAAFLHSLSAIPGVSIGATATCGAANLLWALAGKPASTCGKEPAVFEGIADIIVEVEEP</sequence>
<comment type="caution">
    <text evidence="2">The sequence shown here is derived from an EMBL/GenBank/DDBJ whole genome shotgun (WGS) entry which is preliminary data.</text>
</comment>
<feature type="chain" id="PRO_5024338236" evidence="1">
    <location>
        <begin position="26"/>
        <end position="107"/>
    </location>
</feature>